<comment type="caution">
    <text evidence="1">The sequence shown here is derived from an EMBL/GenBank/DDBJ whole genome shotgun (WGS) entry which is preliminary data.</text>
</comment>
<dbReference type="Proteomes" id="UP000615989">
    <property type="component" value="Unassembled WGS sequence"/>
</dbReference>
<evidence type="ECO:0000313" key="2">
    <source>
        <dbReference type="Proteomes" id="UP000615989"/>
    </source>
</evidence>
<keyword evidence="2" id="KW-1185">Reference proteome</keyword>
<accession>A0ABX1PML3</accession>
<dbReference type="RefSeq" id="WP_169119154.1">
    <property type="nucleotide sequence ID" value="NZ_WTVG02000039.1"/>
</dbReference>
<organism evidence="1 2">
    <name type="scientific">Aromatoleum anaerobium</name>
    <dbReference type="NCBI Taxonomy" id="182180"/>
    <lineage>
        <taxon>Bacteria</taxon>
        <taxon>Pseudomonadati</taxon>
        <taxon>Pseudomonadota</taxon>
        <taxon>Betaproteobacteria</taxon>
        <taxon>Rhodocyclales</taxon>
        <taxon>Rhodocyclaceae</taxon>
        <taxon>Aromatoleum</taxon>
    </lineage>
</organism>
<proteinExistence type="predicted"/>
<sequence length="74" mass="8748">MKISEMIECLERIKSEHGDLEVETYKFDGSRVAMNAPKIDYRAILKGRERRPQFASSYYGDDRKERFGEKVCRL</sequence>
<reference evidence="1" key="1">
    <citation type="submission" date="2019-12" db="EMBL/GenBank/DDBJ databases">
        <title>Comparative genomics gives insights into the taxonomy of the Azoarcus-Aromatoleum group and reveals separate origins of nif in the plant-associated Azoarcus and non-plant-associated Aromatoleum sub-groups.</title>
        <authorList>
            <person name="Lafos M."/>
            <person name="Maluk M."/>
            <person name="Batista M."/>
            <person name="Junghare M."/>
            <person name="Carmona M."/>
            <person name="Faoro H."/>
            <person name="Cruz L.M."/>
            <person name="Battistoni F."/>
            <person name="De Souza E."/>
            <person name="Pedrosa F."/>
            <person name="Chen W.-M."/>
            <person name="Poole P.S."/>
            <person name="Dixon R.A."/>
            <person name="James E.K."/>
        </authorList>
    </citation>
    <scope>NUCLEOTIDE SEQUENCE</scope>
    <source>
        <strain evidence="1">LuFRes1</strain>
    </source>
</reference>
<protein>
    <recommendedName>
        <fullName evidence="3">DNA ligase</fullName>
    </recommendedName>
</protein>
<evidence type="ECO:0000313" key="1">
    <source>
        <dbReference type="EMBL" id="NMG25814.1"/>
    </source>
</evidence>
<name>A0ABX1PML3_9RHOO</name>
<evidence type="ECO:0008006" key="3">
    <source>
        <dbReference type="Google" id="ProtNLM"/>
    </source>
</evidence>
<gene>
    <name evidence="1" type="ORF">GO606_14015</name>
</gene>
<dbReference type="EMBL" id="WTVG01000043">
    <property type="protein sequence ID" value="NMG25814.1"/>
    <property type="molecule type" value="Genomic_DNA"/>
</dbReference>